<evidence type="ECO:0000256" key="1">
    <source>
        <dbReference type="SAM" id="MobiDB-lite"/>
    </source>
</evidence>
<evidence type="ECO:0000313" key="2">
    <source>
        <dbReference type="EMBL" id="MFD3263156.1"/>
    </source>
</evidence>
<dbReference type="RefSeq" id="WP_377367863.1">
    <property type="nucleotide sequence ID" value="NZ_JAOTJD010000005.1"/>
</dbReference>
<proteinExistence type="predicted"/>
<accession>A0ABW6CM23</accession>
<protein>
    <submittedName>
        <fullName evidence="2">Uncharacterized protein</fullName>
    </submittedName>
</protein>
<dbReference type="EMBL" id="JAOTJD010000005">
    <property type="protein sequence ID" value="MFD3263156.1"/>
    <property type="molecule type" value="Genomic_DNA"/>
</dbReference>
<evidence type="ECO:0000313" key="3">
    <source>
        <dbReference type="Proteomes" id="UP001598130"/>
    </source>
</evidence>
<feature type="region of interest" description="Disordered" evidence="1">
    <location>
        <begin position="37"/>
        <end position="60"/>
    </location>
</feature>
<feature type="compositionally biased region" description="Low complexity" evidence="1">
    <location>
        <begin position="37"/>
        <end position="47"/>
    </location>
</feature>
<organism evidence="2 3">
    <name type="scientific">Phenylobacterium ferrooxidans</name>
    <dbReference type="NCBI Taxonomy" id="2982689"/>
    <lineage>
        <taxon>Bacteria</taxon>
        <taxon>Pseudomonadati</taxon>
        <taxon>Pseudomonadota</taxon>
        <taxon>Alphaproteobacteria</taxon>
        <taxon>Caulobacterales</taxon>
        <taxon>Caulobacteraceae</taxon>
        <taxon>Phenylobacterium</taxon>
    </lineage>
</organism>
<keyword evidence="3" id="KW-1185">Reference proteome</keyword>
<sequence>MGEDLDQIRDRIGRMTEDELQAAAAADPLALARAYAAKADQMEADAATQNPPPPGVRESVAAMRQKAAELRATAGNTASR</sequence>
<reference evidence="2 3" key="1">
    <citation type="submission" date="2022-09" db="EMBL/GenBank/DDBJ databases">
        <title>New species of Phenylobacterium.</title>
        <authorList>
            <person name="Mieszkin S."/>
        </authorList>
    </citation>
    <scope>NUCLEOTIDE SEQUENCE [LARGE SCALE GENOMIC DNA]</scope>
    <source>
        <strain evidence="2 3">HK31-G</strain>
    </source>
</reference>
<gene>
    <name evidence="2" type="ORF">OCL97_04140</name>
</gene>
<name>A0ABW6CM23_9CAUL</name>
<comment type="caution">
    <text evidence="2">The sequence shown here is derived from an EMBL/GenBank/DDBJ whole genome shotgun (WGS) entry which is preliminary data.</text>
</comment>
<dbReference type="Proteomes" id="UP001598130">
    <property type="component" value="Unassembled WGS sequence"/>
</dbReference>